<evidence type="ECO:0000256" key="1">
    <source>
        <dbReference type="ARBA" id="ARBA00004555"/>
    </source>
</evidence>
<protein>
    <recommendedName>
        <fullName evidence="5">Non-canonical purine NTP phosphatase/PRRC1 domain-containing protein</fullName>
    </recommendedName>
</protein>
<dbReference type="SUPFAM" id="SSF52972">
    <property type="entry name" value="ITPase-like"/>
    <property type="match status" value="1"/>
</dbReference>
<dbReference type="EMBL" id="OV170221">
    <property type="protein sequence ID" value="CAH0713204.1"/>
    <property type="molecule type" value="Genomic_DNA"/>
</dbReference>
<evidence type="ECO:0000256" key="4">
    <source>
        <dbReference type="SAM" id="MobiDB-lite"/>
    </source>
</evidence>
<keyword evidence="7" id="KW-1185">Reference proteome</keyword>
<dbReference type="GO" id="GO:0005794">
    <property type="term" value="C:Golgi apparatus"/>
    <property type="evidence" value="ECO:0007669"/>
    <property type="project" value="UniProtKB-SubCell"/>
</dbReference>
<sequence>MTDSSSAQIYYLFFTKEETMNVEKKSKIPSAPTITASGNLLSNVAPPTELPNFVTTVPASVTPVIQAPESVPQVVPVVLTAPEKSQNDESKSLQQSPESPEKFSPAIPLSKGEPTLPIRSPEDSLTTLSPESLPESTSELDQIGNVMPGSGIFTWVKGAVSTGGILQKVAEKAKSSVDSMITTLDPQMKEYLRTGGDLCVVVASDKEVKISPVREAFQTVFGKATVIGHAAQSNVTADQPVGYAAAYAAAKQRIAYIRSVHADLTNNVPVVAVEGFIQEAVSDRWYDLSLLVLCQPSLGIELQAQSQATPVPAAAVAAARAATPDGYEHAQTGYSVTVGSIMAANLQVPHTQWQEASTGVSRRDIILLAARSLAGSYKKLLAVSADEAL</sequence>
<dbReference type="PANTHER" id="PTHR23276">
    <property type="entry name" value="PROTEIN PRRC1"/>
    <property type="match status" value="1"/>
</dbReference>
<dbReference type="InterPro" id="IPR026533">
    <property type="entry name" value="NTPase/PRRC1"/>
</dbReference>
<dbReference type="GO" id="GO:0034237">
    <property type="term" value="F:protein kinase A regulatory subunit binding"/>
    <property type="evidence" value="ECO:0007669"/>
    <property type="project" value="TreeGrafter"/>
</dbReference>
<comment type="similarity">
    <text evidence="2">Belongs to the PRRC1 family.</text>
</comment>
<reference evidence="6" key="1">
    <citation type="submission" date="2021-12" db="EMBL/GenBank/DDBJ databases">
        <authorList>
            <person name="Martin H S."/>
        </authorList>
    </citation>
    <scope>NUCLEOTIDE SEQUENCE</scope>
</reference>
<organism evidence="6 7">
    <name type="scientific">Brenthis ino</name>
    <name type="common">lesser marbled fritillary</name>
    <dbReference type="NCBI Taxonomy" id="405034"/>
    <lineage>
        <taxon>Eukaryota</taxon>
        <taxon>Metazoa</taxon>
        <taxon>Ecdysozoa</taxon>
        <taxon>Arthropoda</taxon>
        <taxon>Hexapoda</taxon>
        <taxon>Insecta</taxon>
        <taxon>Pterygota</taxon>
        <taxon>Neoptera</taxon>
        <taxon>Endopterygota</taxon>
        <taxon>Lepidoptera</taxon>
        <taxon>Glossata</taxon>
        <taxon>Ditrysia</taxon>
        <taxon>Papilionoidea</taxon>
        <taxon>Nymphalidae</taxon>
        <taxon>Heliconiinae</taxon>
        <taxon>Argynnini</taxon>
        <taxon>Brenthis</taxon>
    </lineage>
</organism>
<dbReference type="Gene3D" id="3.90.950.10">
    <property type="match status" value="1"/>
</dbReference>
<evidence type="ECO:0000259" key="5">
    <source>
        <dbReference type="Pfam" id="PF01931"/>
    </source>
</evidence>
<evidence type="ECO:0000313" key="6">
    <source>
        <dbReference type="EMBL" id="CAH0713204.1"/>
    </source>
</evidence>
<dbReference type="OrthoDB" id="4968544at2759"/>
<evidence type="ECO:0000256" key="3">
    <source>
        <dbReference type="ARBA" id="ARBA00023034"/>
    </source>
</evidence>
<dbReference type="Pfam" id="PF01931">
    <property type="entry name" value="NTPase_I-T"/>
    <property type="match status" value="1"/>
</dbReference>
<dbReference type="InterPro" id="IPR029001">
    <property type="entry name" value="ITPase-like_fam"/>
</dbReference>
<keyword evidence="3" id="KW-0333">Golgi apparatus</keyword>
<dbReference type="InterPro" id="IPR026534">
    <property type="entry name" value="PRRC1"/>
</dbReference>
<accession>A0A8J9Y0L6</accession>
<gene>
    <name evidence="6" type="ORF">BINO364_LOCUS392</name>
</gene>
<evidence type="ECO:0000313" key="7">
    <source>
        <dbReference type="Proteomes" id="UP000838878"/>
    </source>
</evidence>
<feature type="non-terminal residue" evidence="6">
    <location>
        <position position="389"/>
    </location>
</feature>
<dbReference type="PANTHER" id="PTHR23276:SF2">
    <property type="entry name" value="PROTEIN PRRC1"/>
    <property type="match status" value="1"/>
</dbReference>
<feature type="region of interest" description="Disordered" evidence="4">
    <location>
        <begin position="82"/>
        <end position="137"/>
    </location>
</feature>
<name>A0A8J9Y0L6_9NEOP</name>
<feature type="compositionally biased region" description="Low complexity" evidence="4">
    <location>
        <begin position="123"/>
        <end position="137"/>
    </location>
</feature>
<dbReference type="AlphaFoldDB" id="A0A8J9Y0L6"/>
<comment type="subcellular location">
    <subcellularLocation>
        <location evidence="1">Golgi apparatus</location>
    </subcellularLocation>
</comment>
<feature type="domain" description="Non-canonical purine NTP phosphatase/PRRC1" evidence="5">
    <location>
        <begin position="204"/>
        <end position="318"/>
    </location>
</feature>
<dbReference type="Proteomes" id="UP000838878">
    <property type="component" value="Chromosome 1"/>
</dbReference>
<proteinExistence type="inferred from homology"/>
<evidence type="ECO:0000256" key="2">
    <source>
        <dbReference type="ARBA" id="ARBA00010298"/>
    </source>
</evidence>